<dbReference type="GO" id="GO:0009252">
    <property type="term" value="P:peptidoglycan biosynthetic process"/>
    <property type="evidence" value="ECO:0007669"/>
    <property type="project" value="UniProtKB-UniRule"/>
</dbReference>
<dbReference type="EC" id="6.3.2.9" evidence="7 8"/>
<dbReference type="InterPro" id="IPR005762">
    <property type="entry name" value="MurD"/>
</dbReference>
<comment type="pathway">
    <text evidence="2 7 8">Cell wall biogenesis; peptidoglycan biosynthesis.</text>
</comment>
<comment type="subcellular location">
    <subcellularLocation>
        <location evidence="1 7 8">Cytoplasm</location>
    </subcellularLocation>
</comment>
<feature type="domain" description="Mur ligase central" evidence="10">
    <location>
        <begin position="119"/>
        <end position="303"/>
    </location>
</feature>
<feature type="binding site" evidence="7">
    <location>
        <begin position="120"/>
        <end position="126"/>
    </location>
    <ligand>
        <name>ATP</name>
        <dbReference type="ChEBI" id="CHEBI:30616"/>
    </ligand>
</feature>
<evidence type="ECO:0000256" key="4">
    <source>
        <dbReference type="ARBA" id="ARBA00022598"/>
    </source>
</evidence>
<dbReference type="HAMAP" id="MF_00639">
    <property type="entry name" value="MurD"/>
    <property type="match status" value="1"/>
</dbReference>
<comment type="similarity">
    <text evidence="7">Belongs to the MurCDEF family.</text>
</comment>
<evidence type="ECO:0000256" key="2">
    <source>
        <dbReference type="ARBA" id="ARBA00004752"/>
    </source>
</evidence>
<dbReference type="Gene3D" id="3.90.190.20">
    <property type="entry name" value="Mur ligase, C-terminal domain"/>
    <property type="match status" value="1"/>
</dbReference>
<dbReference type="GO" id="GO:0008764">
    <property type="term" value="F:UDP-N-acetylmuramoylalanine-D-glutamate ligase activity"/>
    <property type="evidence" value="ECO:0007669"/>
    <property type="project" value="UniProtKB-UniRule"/>
</dbReference>
<proteinExistence type="inferred from homology"/>
<keyword evidence="5 7" id="KW-0547">Nucleotide-binding</keyword>
<comment type="function">
    <text evidence="7 8">Cell wall formation. Catalyzes the addition of glutamate to the nucleotide precursor UDP-N-acetylmuramoyl-L-alanine (UMA).</text>
</comment>
<dbReference type="PANTHER" id="PTHR43692:SF1">
    <property type="entry name" value="UDP-N-ACETYLMURAMOYLALANINE--D-GLUTAMATE LIGASE"/>
    <property type="match status" value="1"/>
</dbReference>
<keyword evidence="7 8" id="KW-0132">Cell division</keyword>
<dbReference type="OrthoDB" id="5287865at2"/>
<dbReference type="GO" id="GO:0008360">
    <property type="term" value="P:regulation of cell shape"/>
    <property type="evidence" value="ECO:0007669"/>
    <property type="project" value="UniProtKB-KW"/>
</dbReference>
<reference evidence="11 12" key="1">
    <citation type="submission" date="2016-03" db="EMBL/GenBank/DDBJ databases">
        <authorList>
            <person name="Ploux O."/>
        </authorList>
    </citation>
    <scope>NUCLEOTIDE SEQUENCE [LARGE SCALE GENOMIC DNA]</scope>
    <source>
        <strain evidence="11 12">BER2</strain>
    </source>
</reference>
<dbReference type="SUPFAM" id="SSF53623">
    <property type="entry name" value="MurD-like peptide ligases, catalytic domain"/>
    <property type="match status" value="1"/>
</dbReference>
<evidence type="ECO:0000256" key="3">
    <source>
        <dbReference type="ARBA" id="ARBA00022490"/>
    </source>
</evidence>
<dbReference type="InterPro" id="IPR036615">
    <property type="entry name" value="Mur_ligase_C_dom_sf"/>
</dbReference>
<keyword evidence="4 7" id="KW-0436">Ligase</keyword>
<keyword evidence="6 7" id="KW-0067">ATP-binding</keyword>
<dbReference type="PANTHER" id="PTHR43692">
    <property type="entry name" value="UDP-N-ACETYLMURAMOYLALANINE--D-GLUTAMATE LIGASE"/>
    <property type="match status" value="1"/>
</dbReference>
<dbReference type="InterPro" id="IPR036565">
    <property type="entry name" value="Mur-like_cat_sf"/>
</dbReference>
<evidence type="ECO:0000256" key="7">
    <source>
        <dbReference type="HAMAP-Rule" id="MF_00639"/>
    </source>
</evidence>
<evidence type="ECO:0000259" key="10">
    <source>
        <dbReference type="Pfam" id="PF08245"/>
    </source>
</evidence>
<dbReference type="InterPro" id="IPR004101">
    <property type="entry name" value="Mur_ligase_C"/>
</dbReference>
<dbReference type="Pfam" id="PF21799">
    <property type="entry name" value="MurD-like_N"/>
    <property type="match status" value="1"/>
</dbReference>
<evidence type="ECO:0000256" key="5">
    <source>
        <dbReference type="ARBA" id="ARBA00022741"/>
    </source>
</evidence>
<evidence type="ECO:0000256" key="6">
    <source>
        <dbReference type="ARBA" id="ARBA00022840"/>
    </source>
</evidence>
<dbReference type="UniPathway" id="UPA00219"/>
<keyword evidence="7 8" id="KW-0573">Peptidoglycan synthesis</keyword>
<protein>
    <recommendedName>
        <fullName evidence="7 8">UDP-N-acetylmuramoylalanine--D-glutamate ligase</fullName>
        <ecNumber evidence="7 8">6.3.2.9</ecNumber>
    </recommendedName>
    <alternativeName>
        <fullName evidence="7">D-glutamic acid-adding enzyme</fullName>
    </alternativeName>
    <alternativeName>
        <fullName evidence="7">UDP-N-acetylmuramoyl-L-alanyl-D-glutamate synthetase</fullName>
    </alternativeName>
</protein>
<dbReference type="Pfam" id="PF08245">
    <property type="entry name" value="Mur_ligase_M"/>
    <property type="match status" value="1"/>
</dbReference>
<keyword evidence="3 7" id="KW-0963">Cytoplasm</keyword>
<comment type="catalytic activity">
    <reaction evidence="7 8">
        <text>UDP-N-acetyl-alpha-D-muramoyl-L-alanine + D-glutamate + ATP = UDP-N-acetyl-alpha-D-muramoyl-L-alanyl-D-glutamate + ADP + phosphate + H(+)</text>
        <dbReference type="Rhea" id="RHEA:16429"/>
        <dbReference type="ChEBI" id="CHEBI:15378"/>
        <dbReference type="ChEBI" id="CHEBI:29986"/>
        <dbReference type="ChEBI" id="CHEBI:30616"/>
        <dbReference type="ChEBI" id="CHEBI:43474"/>
        <dbReference type="ChEBI" id="CHEBI:83898"/>
        <dbReference type="ChEBI" id="CHEBI:83900"/>
        <dbReference type="ChEBI" id="CHEBI:456216"/>
        <dbReference type="EC" id="6.3.2.9"/>
    </reaction>
</comment>
<dbReference type="InterPro" id="IPR013221">
    <property type="entry name" value="Mur_ligase_cen"/>
</dbReference>
<keyword evidence="7 8" id="KW-0133">Cell shape</keyword>
<accession>A0A150WGP3</accession>
<dbReference type="Gene3D" id="3.40.50.720">
    <property type="entry name" value="NAD(P)-binding Rossmann-like Domain"/>
    <property type="match status" value="1"/>
</dbReference>
<organism evidence="11 12">
    <name type="scientific">Bdellovibrio bacteriovorus</name>
    <dbReference type="NCBI Taxonomy" id="959"/>
    <lineage>
        <taxon>Bacteria</taxon>
        <taxon>Pseudomonadati</taxon>
        <taxon>Bdellovibrionota</taxon>
        <taxon>Bdellovibrionia</taxon>
        <taxon>Bdellovibrionales</taxon>
        <taxon>Pseudobdellovibrionaceae</taxon>
        <taxon>Bdellovibrio</taxon>
    </lineage>
</organism>
<evidence type="ECO:0000256" key="1">
    <source>
        <dbReference type="ARBA" id="ARBA00004496"/>
    </source>
</evidence>
<gene>
    <name evidence="7" type="primary">murD</name>
    <name evidence="11" type="ORF">AZI85_08075</name>
</gene>
<keyword evidence="7 8" id="KW-0131">Cell cycle</keyword>
<dbReference type="RefSeq" id="WP_063244253.1">
    <property type="nucleotide sequence ID" value="NZ_CP168967.1"/>
</dbReference>
<dbReference type="SUPFAM" id="SSF53244">
    <property type="entry name" value="MurD-like peptide ligases, peptide-binding domain"/>
    <property type="match status" value="1"/>
</dbReference>
<dbReference type="GO" id="GO:0051301">
    <property type="term" value="P:cell division"/>
    <property type="evidence" value="ECO:0007669"/>
    <property type="project" value="UniProtKB-KW"/>
</dbReference>
<dbReference type="Gene3D" id="3.40.1190.10">
    <property type="entry name" value="Mur-like, catalytic domain"/>
    <property type="match status" value="1"/>
</dbReference>
<dbReference type="Pfam" id="PF02875">
    <property type="entry name" value="Mur_ligase_C"/>
    <property type="match status" value="1"/>
</dbReference>
<evidence type="ECO:0000259" key="9">
    <source>
        <dbReference type="Pfam" id="PF02875"/>
    </source>
</evidence>
<dbReference type="Proteomes" id="UP000075391">
    <property type="component" value="Unassembled WGS sequence"/>
</dbReference>
<name>A0A150WGP3_BDEBC</name>
<dbReference type="EMBL" id="LUKF01000016">
    <property type="protein sequence ID" value="KYG62144.1"/>
    <property type="molecule type" value="Genomic_DNA"/>
</dbReference>
<dbReference type="GO" id="GO:0005524">
    <property type="term" value="F:ATP binding"/>
    <property type="evidence" value="ECO:0007669"/>
    <property type="project" value="UniProtKB-UniRule"/>
</dbReference>
<evidence type="ECO:0000313" key="11">
    <source>
        <dbReference type="EMBL" id="KYG62144.1"/>
    </source>
</evidence>
<evidence type="ECO:0000313" key="12">
    <source>
        <dbReference type="Proteomes" id="UP000075391"/>
    </source>
</evidence>
<dbReference type="SUPFAM" id="SSF51984">
    <property type="entry name" value="MurCD N-terminal domain"/>
    <property type="match status" value="1"/>
</dbReference>
<dbReference type="NCBIfam" id="TIGR01087">
    <property type="entry name" value="murD"/>
    <property type="match status" value="1"/>
</dbReference>
<evidence type="ECO:0000256" key="8">
    <source>
        <dbReference type="RuleBase" id="RU003664"/>
    </source>
</evidence>
<dbReference type="AlphaFoldDB" id="A0A150WGP3"/>
<keyword evidence="7 8" id="KW-0961">Cell wall biogenesis/degradation</keyword>
<feature type="domain" description="Mur ligase C-terminal" evidence="9">
    <location>
        <begin position="326"/>
        <end position="436"/>
    </location>
</feature>
<sequence>MYKEFSELKDKRILVVGLGKTGASLAHFLTKHGAQVTVTDHKSKPELSTQLEQLGDLPIKFELGGHSPKTFIAQDLVILSPGVPSNLKIFDYARSQGIRITGEFEFSAGFIKEPIIGLTGTNGKTTVAKITEAILKESGIKTWVGGANEKPLVDYLRSEEKAQVVIAEVSSFMLEHCDTFNPMNIVFTNLAENHLDRYRSMEEYVNAKRRIFKNTNQATTSILNADDNAVVELARDPAVQRGRIFYFSRKPALEPQIMNIGGAVNIGDEIRVRTGPEIETFTIKNMKMRGKHSVENVMAAILASREHGATREAVQKVIDSFSGLPHRIEYVRKVGGVLFYNDSKATNVHAVLRALDTFDENVILIAGGKDTNLNYEPLRTAVKRKVKTLILVGEAKERINRDLGDFSETFLIGTFEEAVLIAYQKSRIGDTVLLSPGCSSFDMFDSFEERGDYFKEIVRKFH</sequence>
<dbReference type="GO" id="GO:0005737">
    <property type="term" value="C:cytoplasm"/>
    <property type="evidence" value="ECO:0007669"/>
    <property type="project" value="UniProtKB-SubCell"/>
</dbReference>
<dbReference type="GO" id="GO:0071555">
    <property type="term" value="P:cell wall organization"/>
    <property type="evidence" value="ECO:0007669"/>
    <property type="project" value="UniProtKB-KW"/>
</dbReference>
<comment type="caution">
    <text evidence="11">The sequence shown here is derived from an EMBL/GenBank/DDBJ whole genome shotgun (WGS) entry which is preliminary data.</text>
</comment>